<gene>
    <name evidence="2" type="ordered locus">GM21_2340</name>
</gene>
<evidence type="ECO:0000259" key="1">
    <source>
        <dbReference type="Pfam" id="PF24720"/>
    </source>
</evidence>
<name>C6DZ80_GEOSM</name>
<dbReference type="AlphaFoldDB" id="C6DZ80"/>
<evidence type="ECO:0000313" key="2">
    <source>
        <dbReference type="EMBL" id="ACT18388.1"/>
    </source>
</evidence>
<dbReference type="EMBL" id="CP001661">
    <property type="protein sequence ID" value="ACT18388.1"/>
    <property type="molecule type" value="Genomic_DNA"/>
</dbReference>
<dbReference type="KEGG" id="gem:GM21_2340"/>
<organism evidence="2">
    <name type="scientific">Geobacter sp. (strain M21)</name>
    <dbReference type="NCBI Taxonomy" id="443144"/>
    <lineage>
        <taxon>Bacteria</taxon>
        <taxon>Pseudomonadati</taxon>
        <taxon>Thermodesulfobacteriota</taxon>
        <taxon>Desulfuromonadia</taxon>
        <taxon>Geobacterales</taxon>
        <taxon>Geobacteraceae</taxon>
        <taxon>Geobacter</taxon>
    </lineage>
</organism>
<proteinExistence type="predicted"/>
<dbReference type="eggNOG" id="ENOG503339C">
    <property type="taxonomic scope" value="Bacteria"/>
</dbReference>
<dbReference type="HOGENOM" id="CLU_1530416_0_0_7"/>
<dbReference type="InterPro" id="IPR056090">
    <property type="entry name" value="DUF7673"/>
</dbReference>
<dbReference type="STRING" id="443144.GM21_2340"/>
<sequence length="175" mass="19480">MDDNERGGVTVPIANEVKRTAARFASFVAEQEKGKVSLQEYTAAVVVLVGVAQQGTSGGRAAAQVLLSAYNGSEWQLDITDLNNLDRNNFEAAMTVIRGRHDTWTEPHSVIQNGSRIFDGLWKKWFRWHVAERGKIDCRFCDGRGLIFSSRDDESDEGTLCKHCQGSGRVCRCQK</sequence>
<feature type="domain" description="DUF7673" evidence="1">
    <location>
        <begin position="43"/>
        <end position="125"/>
    </location>
</feature>
<protein>
    <recommendedName>
        <fullName evidence="1">DUF7673 domain-containing protein</fullName>
    </recommendedName>
</protein>
<dbReference type="Pfam" id="PF24720">
    <property type="entry name" value="DUF7673"/>
    <property type="match status" value="1"/>
</dbReference>
<accession>C6DZ80</accession>
<reference evidence="2" key="1">
    <citation type="submission" date="2009-07" db="EMBL/GenBank/DDBJ databases">
        <title>Complete sequence of Geobacter sp. M21.</title>
        <authorList>
            <consortium name="US DOE Joint Genome Institute"/>
            <person name="Lucas S."/>
            <person name="Copeland A."/>
            <person name="Lapidus A."/>
            <person name="Glavina del Rio T."/>
            <person name="Dalin E."/>
            <person name="Tice H."/>
            <person name="Bruce D."/>
            <person name="Goodwin L."/>
            <person name="Pitluck S."/>
            <person name="Saunders E."/>
            <person name="Brettin T."/>
            <person name="Detter J.C."/>
            <person name="Han C."/>
            <person name="Larimer F."/>
            <person name="Land M."/>
            <person name="Hauser L."/>
            <person name="Kyrpides N."/>
            <person name="Ovchinnikova G."/>
            <person name="Lovley D."/>
        </authorList>
    </citation>
    <scope>NUCLEOTIDE SEQUENCE [LARGE SCALE GENOMIC DNA]</scope>
    <source>
        <strain evidence="2">M21</strain>
    </source>
</reference>